<reference evidence="9" key="1">
    <citation type="submission" date="2021-08" db="EMBL/GenBank/DDBJ databases">
        <title>Comparative analyses of Brucepasteria parasyntrophica and Teretinema zuelzerae.</title>
        <authorList>
            <person name="Song Y."/>
            <person name="Brune A."/>
        </authorList>
    </citation>
    <scope>NUCLEOTIDE SEQUENCE</scope>
    <source>
        <strain evidence="9">DSM 1903</strain>
    </source>
</reference>
<evidence type="ECO:0000256" key="6">
    <source>
        <dbReference type="SAM" id="MobiDB-lite"/>
    </source>
</evidence>
<feature type="domain" description="Glycoside hydrolase family 3 N-terminal" evidence="8">
    <location>
        <begin position="78"/>
        <end position="287"/>
    </location>
</feature>
<evidence type="ECO:0000256" key="2">
    <source>
        <dbReference type="ARBA" id="ARBA00005336"/>
    </source>
</evidence>
<dbReference type="InterPro" id="IPR050226">
    <property type="entry name" value="NagZ_Beta-hexosaminidase"/>
</dbReference>
<comment type="caution">
    <text evidence="9">The sequence shown here is derived from an EMBL/GenBank/DDBJ whole genome shotgun (WGS) entry which is preliminary data.</text>
</comment>
<dbReference type="InterPro" id="IPR017853">
    <property type="entry name" value="GH"/>
</dbReference>
<keyword evidence="7" id="KW-0732">Signal</keyword>
<dbReference type="GO" id="GO:0005975">
    <property type="term" value="P:carbohydrate metabolic process"/>
    <property type="evidence" value="ECO:0007669"/>
    <property type="project" value="InterPro"/>
</dbReference>
<dbReference type="InterPro" id="IPR036962">
    <property type="entry name" value="Glyco_hydro_3_N_sf"/>
</dbReference>
<accession>A0AAE3JI51</accession>
<keyword evidence="10" id="KW-1185">Reference proteome</keyword>
<feature type="signal peptide" evidence="7">
    <location>
        <begin position="1"/>
        <end position="31"/>
    </location>
</feature>
<feature type="region of interest" description="Disordered" evidence="6">
    <location>
        <begin position="34"/>
        <end position="55"/>
    </location>
</feature>
<dbReference type="PANTHER" id="PTHR30480">
    <property type="entry name" value="BETA-HEXOSAMINIDASE-RELATED"/>
    <property type="match status" value="1"/>
</dbReference>
<keyword evidence="5" id="KW-0326">Glycosidase</keyword>
<evidence type="ECO:0000313" key="9">
    <source>
        <dbReference type="EMBL" id="MCD1653848.1"/>
    </source>
</evidence>
<comment type="similarity">
    <text evidence="2">Belongs to the glycosyl hydrolase 3 family.</text>
</comment>
<dbReference type="Proteomes" id="UP001198163">
    <property type="component" value="Unassembled WGS sequence"/>
</dbReference>
<dbReference type="EMBL" id="JAINWA010000001">
    <property type="protein sequence ID" value="MCD1653848.1"/>
    <property type="molecule type" value="Genomic_DNA"/>
</dbReference>
<dbReference type="SUPFAM" id="SSF51445">
    <property type="entry name" value="(Trans)glycosidases"/>
    <property type="match status" value="1"/>
</dbReference>
<sequence length="295" mass="31707">MGSYSFRRKPGRFVPVFLCIGAFLAPPARLAALPSSQNGESSPHARDQTRLPHFRDTAPPGELAAAIANAMTDEELLSQILMFGWAGSDPSKEVIDWVSLRSLGSIKVFGWNTDNTEKVASSVGLLQKLALKNRFGIPLFVATDQEGGWIRHIKGKTSDTPGNLAIGASGLPSDAWHSGYYIGRELAALGINLNFAPTLDLYTDHDSTVIGPRSFGENPEAAGILGAAFSQGSRKAGVLSTAKHFPGHGHTGLDSHGYLPVIDIDEETLRNRELIPFVYLIRSGSYTVKLPCPVV</sequence>
<evidence type="ECO:0000256" key="4">
    <source>
        <dbReference type="ARBA" id="ARBA00022801"/>
    </source>
</evidence>
<keyword evidence="4" id="KW-0378">Hydrolase</keyword>
<dbReference type="PANTHER" id="PTHR30480:SF13">
    <property type="entry name" value="BETA-HEXOSAMINIDASE"/>
    <property type="match status" value="1"/>
</dbReference>
<dbReference type="GO" id="GO:0004563">
    <property type="term" value="F:beta-N-acetylhexosaminidase activity"/>
    <property type="evidence" value="ECO:0007669"/>
    <property type="project" value="UniProtKB-EC"/>
</dbReference>
<feature type="chain" id="PRO_5042124484" description="beta-N-acetylhexosaminidase" evidence="7">
    <location>
        <begin position="32"/>
        <end position="295"/>
    </location>
</feature>
<evidence type="ECO:0000259" key="8">
    <source>
        <dbReference type="Pfam" id="PF00933"/>
    </source>
</evidence>
<dbReference type="Gene3D" id="3.20.20.300">
    <property type="entry name" value="Glycoside hydrolase, family 3, N-terminal domain"/>
    <property type="match status" value="1"/>
</dbReference>
<proteinExistence type="inferred from homology"/>
<evidence type="ECO:0000256" key="1">
    <source>
        <dbReference type="ARBA" id="ARBA00001231"/>
    </source>
</evidence>
<name>A0AAE3JI51_9SPIR</name>
<organism evidence="9 10">
    <name type="scientific">Teretinema zuelzerae</name>
    <dbReference type="NCBI Taxonomy" id="156"/>
    <lineage>
        <taxon>Bacteria</taxon>
        <taxon>Pseudomonadati</taxon>
        <taxon>Spirochaetota</taxon>
        <taxon>Spirochaetia</taxon>
        <taxon>Spirochaetales</taxon>
        <taxon>Treponemataceae</taxon>
        <taxon>Teretinema</taxon>
    </lineage>
</organism>
<protein>
    <recommendedName>
        <fullName evidence="3">beta-N-acetylhexosaminidase</fullName>
        <ecNumber evidence="3">3.2.1.52</ecNumber>
    </recommendedName>
</protein>
<evidence type="ECO:0000256" key="7">
    <source>
        <dbReference type="SAM" id="SignalP"/>
    </source>
</evidence>
<comment type="catalytic activity">
    <reaction evidence="1">
        <text>Hydrolysis of terminal non-reducing N-acetyl-D-hexosamine residues in N-acetyl-beta-D-hexosaminides.</text>
        <dbReference type="EC" id="3.2.1.52"/>
    </reaction>
</comment>
<dbReference type="EC" id="3.2.1.52" evidence="3"/>
<dbReference type="InterPro" id="IPR001764">
    <property type="entry name" value="Glyco_hydro_3_N"/>
</dbReference>
<evidence type="ECO:0000256" key="5">
    <source>
        <dbReference type="ARBA" id="ARBA00023295"/>
    </source>
</evidence>
<feature type="compositionally biased region" description="Basic and acidic residues" evidence="6">
    <location>
        <begin position="43"/>
        <end position="55"/>
    </location>
</feature>
<dbReference type="AlphaFoldDB" id="A0AAE3JI51"/>
<evidence type="ECO:0000313" key="10">
    <source>
        <dbReference type="Proteomes" id="UP001198163"/>
    </source>
</evidence>
<dbReference type="Pfam" id="PF00933">
    <property type="entry name" value="Glyco_hydro_3"/>
    <property type="match status" value="1"/>
</dbReference>
<dbReference type="GO" id="GO:0009254">
    <property type="term" value="P:peptidoglycan turnover"/>
    <property type="evidence" value="ECO:0007669"/>
    <property type="project" value="TreeGrafter"/>
</dbReference>
<evidence type="ECO:0000256" key="3">
    <source>
        <dbReference type="ARBA" id="ARBA00012663"/>
    </source>
</evidence>
<gene>
    <name evidence="9" type="ORF">K7J14_03930</name>
</gene>